<dbReference type="eggNOG" id="ENOG502RMDJ">
    <property type="taxonomic scope" value="Eukaryota"/>
</dbReference>
<dbReference type="STRING" id="526221.C9SBF3"/>
<dbReference type="OrthoDB" id="5414271at2759"/>
<evidence type="ECO:0000313" key="2">
    <source>
        <dbReference type="Proteomes" id="UP000008698"/>
    </source>
</evidence>
<name>C9SBF3_VERA1</name>
<dbReference type="RefSeq" id="XP_003007608.1">
    <property type="nucleotide sequence ID" value="XM_003007562.1"/>
</dbReference>
<protein>
    <submittedName>
        <fullName evidence="1">Predicted protein</fullName>
    </submittedName>
</protein>
<gene>
    <name evidence="1" type="ORF">VDBG_01796</name>
</gene>
<dbReference type="GeneID" id="9535071"/>
<proteinExistence type="predicted"/>
<dbReference type="AlphaFoldDB" id="C9SBF3"/>
<reference evidence="2" key="1">
    <citation type="journal article" date="2011" name="PLoS Pathog.">
        <title>Comparative genomics yields insights into niche adaptation of plant vascular wilt pathogens.</title>
        <authorList>
            <person name="Klosterman S.J."/>
            <person name="Subbarao K.V."/>
            <person name="Kang S."/>
            <person name="Veronese P."/>
            <person name="Gold S.E."/>
            <person name="Thomma B.P.H.J."/>
            <person name="Chen Z."/>
            <person name="Henrissat B."/>
            <person name="Lee Y.-H."/>
            <person name="Park J."/>
            <person name="Garcia-Pedrajas M.D."/>
            <person name="Barbara D.J."/>
            <person name="Anchieta A."/>
            <person name="de Jonge R."/>
            <person name="Santhanam P."/>
            <person name="Maruthachalam K."/>
            <person name="Atallah Z."/>
            <person name="Amyotte S.G."/>
            <person name="Paz Z."/>
            <person name="Inderbitzin P."/>
            <person name="Hayes R.J."/>
            <person name="Heiman D.I."/>
            <person name="Young S."/>
            <person name="Zeng Q."/>
            <person name="Engels R."/>
            <person name="Galagan J."/>
            <person name="Cuomo C.A."/>
            <person name="Dobinson K.F."/>
            <person name="Ma L.-J."/>
        </authorList>
    </citation>
    <scope>NUCLEOTIDE SEQUENCE [LARGE SCALE GENOMIC DNA]</scope>
    <source>
        <strain evidence="2">VaMs.102 / ATCC MYA-4576 / FGSC 10136</strain>
    </source>
</reference>
<dbReference type="EMBL" id="DS985215">
    <property type="protein sequence ID" value="EEY15687.1"/>
    <property type="molecule type" value="Genomic_DNA"/>
</dbReference>
<evidence type="ECO:0000313" key="1">
    <source>
        <dbReference type="EMBL" id="EEY15687.1"/>
    </source>
</evidence>
<accession>C9SBF3</accession>
<dbReference type="KEGG" id="val:VDBG_01796"/>
<dbReference type="Proteomes" id="UP000008698">
    <property type="component" value="Unassembled WGS sequence"/>
</dbReference>
<sequence>MDSIPWDTLSWSLHRGMRDIILGFGKPCMDLHRGQLADILRQTVEQRRKTLVARGWASGMVLHHMPDVVHSTVVARHGDSGDAVQAVVDTACALVHAACNLDETHFWRDANNASSFADGAQEWGCASILYGYNPFALP</sequence>
<dbReference type="HOGENOM" id="CLU_1856807_0_0_1"/>
<keyword evidence="2" id="KW-1185">Reference proteome</keyword>
<organism evidence="2">
    <name type="scientific">Verticillium alfalfae (strain VaMs.102 / ATCC MYA-4576 / FGSC 10136)</name>
    <name type="common">Verticillium wilt of alfalfa</name>
    <name type="synonym">Verticillium albo-atrum</name>
    <dbReference type="NCBI Taxonomy" id="526221"/>
    <lineage>
        <taxon>Eukaryota</taxon>
        <taxon>Fungi</taxon>
        <taxon>Dikarya</taxon>
        <taxon>Ascomycota</taxon>
        <taxon>Pezizomycotina</taxon>
        <taxon>Sordariomycetes</taxon>
        <taxon>Hypocreomycetidae</taxon>
        <taxon>Glomerellales</taxon>
        <taxon>Plectosphaerellaceae</taxon>
        <taxon>Verticillium</taxon>
    </lineage>
</organism>